<dbReference type="EMBL" id="JACHNH010000001">
    <property type="protein sequence ID" value="MBB4760939.1"/>
    <property type="molecule type" value="Genomic_DNA"/>
</dbReference>
<proteinExistence type="predicted"/>
<feature type="domain" description="DUF1990" evidence="1">
    <location>
        <begin position="5"/>
        <end position="155"/>
    </location>
</feature>
<dbReference type="RefSeq" id="WP_184991048.1">
    <property type="nucleotide sequence ID" value="NZ_BOMK01000037.1"/>
</dbReference>
<name>A0A7W7MP27_9ACTN</name>
<comment type="caution">
    <text evidence="2">The sequence shown here is derived from an EMBL/GenBank/DDBJ whole genome shotgun (WGS) entry which is preliminary data.</text>
</comment>
<dbReference type="PANTHER" id="PTHR34202">
    <property type="entry name" value="UPF0548 PROTEIN"/>
    <property type="match status" value="1"/>
</dbReference>
<evidence type="ECO:0000313" key="2">
    <source>
        <dbReference type="EMBL" id="MBB4760939.1"/>
    </source>
</evidence>
<keyword evidence="3" id="KW-1185">Reference proteome</keyword>
<gene>
    <name evidence="2" type="ORF">BJ971_001495</name>
</gene>
<dbReference type="InterPro" id="IPR014457">
    <property type="entry name" value="UCP010260"/>
</dbReference>
<organism evidence="2 3">
    <name type="scientific">Actinoplanes digitatis</name>
    <dbReference type="NCBI Taxonomy" id="1868"/>
    <lineage>
        <taxon>Bacteria</taxon>
        <taxon>Bacillati</taxon>
        <taxon>Actinomycetota</taxon>
        <taxon>Actinomycetes</taxon>
        <taxon>Micromonosporales</taxon>
        <taxon>Micromonosporaceae</taxon>
        <taxon>Actinoplanes</taxon>
    </lineage>
</organism>
<dbReference type="PIRSF" id="PIRSF010260">
    <property type="entry name" value="UCP010260"/>
    <property type="match status" value="1"/>
</dbReference>
<evidence type="ECO:0000313" key="3">
    <source>
        <dbReference type="Proteomes" id="UP000578112"/>
    </source>
</evidence>
<sequence>MSGFTYAEVGATRHEPLPTGYRHLHYRTELGRDDFAAAADAILTLRMHRATGARIRTDADRAAPGVRLTVGLGPLVAPCEVVWAATGTELAGFGYGTLPGHQVRGEESFTVERDADGRVWFTVTAFSAPARLPMRLAGPVAVLGQHLYARICGRALRRLCARSRTVGM</sequence>
<dbReference type="InterPro" id="IPR018960">
    <property type="entry name" value="DUF1990"/>
</dbReference>
<reference evidence="2 3" key="1">
    <citation type="submission" date="2020-08" db="EMBL/GenBank/DDBJ databases">
        <title>Sequencing the genomes of 1000 actinobacteria strains.</title>
        <authorList>
            <person name="Klenk H.-P."/>
        </authorList>
    </citation>
    <scope>NUCLEOTIDE SEQUENCE [LARGE SCALE GENOMIC DNA]</scope>
    <source>
        <strain evidence="2 3">DSM 43149</strain>
    </source>
</reference>
<dbReference type="Pfam" id="PF09348">
    <property type="entry name" value="DUF1990"/>
    <property type="match status" value="1"/>
</dbReference>
<dbReference type="PANTHER" id="PTHR34202:SF1">
    <property type="entry name" value="UPF0548 PROTEIN"/>
    <property type="match status" value="1"/>
</dbReference>
<evidence type="ECO:0000259" key="1">
    <source>
        <dbReference type="Pfam" id="PF09348"/>
    </source>
</evidence>
<protein>
    <submittedName>
        <fullName evidence="2">Uncharacterized protein (UPF0548 family)</fullName>
    </submittedName>
</protein>
<dbReference type="AlphaFoldDB" id="A0A7W7MP27"/>
<accession>A0A7W7MP27</accession>
<dbReference type="Proteomes" id="UP000578112">
    <property type="component" value="Unassembled WGS sequence"/>
</dbReference>